<dbReference type="Proteomes" id="UP000238701">
    <property type="component" value="Unassembled WGS sequence"/>
</dbReference>
<accession>A0A2U3JZS5</accession>
<dbReference type="EMBL" id="OMOD01000014">
    <property type="protein sequence ID" value="SPF32932.1"/>
    <property type="molecule type" value="Genomic_DNA"/>
</dbReference>
<name>A0A2U3JZS5_9BACT</name>
<evidence type="ECO:0000313" key="3">
    <source>
        <dbReference type="Proteomes" id="UP000238701"/>
    </source>
</evidence>
<sequence length="72" mass="8094">MAPELRYCHPYRKGAPAMAVFNWRQNVIIFLRFSVFSSEHDIVSCRRRACRGVAQPGRAPGSGHYGTQGSQI</sequence>
<gene>
    <name evidence="2" type="ORF">SBA1_1100007</name>
</gene>
<reference evidence="3" key="1">
    <citation type="submission" date="2018-02" db="EMBL/GenBank/DDBJ databases">
        <authorList>
            <person name="Hausmann B."/>
        </authorList>
    </citation>
    <scope>NUCLEOTIDE SEQUENCE [LARGE SCALE GENOMIC DNA]</scope>
    <source>
        <strain evidence="3">Peat soil MAG SbA1</strain>
    </source>
</reference>
<dbReference type="AlphaFoldDB" id="A0A2U3JZS5"/>
<protein>
    <submittedName>
        <fullName evidence="2">Uncharacterized protein</fullName>
    </submittedName>
</protein>
<organism evidence="2 3">
    <name type="scientific">Candidatus Sulfotelmatobacter kueseliae</name>
    <dbReference type="NCBI Taxonomy" id="2042962"/>
    <lineage>
        <taxon>Bacteria</taxon>
        <taxon>Pseudomonadati</taxon>
        <taxon>Acidobacteriota</taxon>
        <taxon>Terriglobia</taxon>
        <taxon>Terriglobales</taxon>
        <taxon>Candidatus Korobacteraceae</taxon>
        <taxon>Candidatus Sulfotelmatobacter</taxon>
    </lineage>
</organism>
<feature type="region of interest" description="Disordered" evidence="1">
    <location>
        <begin position="53"/>
        <end position="72"/>
    </location>
</feature>
<proteinExistence type="predicted"/>
<evidence type="ECO:0000256" key="1">
    <source>
        <dbReference type="SAM" id="MobiDB-lite"/>
    </source>
</evidence>
<evidence type="ECO:0000313" key="2">
    <source>
        <dbReference type="EMBL" id="SPF32932.1"/>
    </source>
</evidence>